<protein>
    <recommendedName>
        <fullName evidence="3">Haem-binding uptake Tiki superfamily ChaN domain-containing protein</fullName>
    </recommendedName>
</protein>
<proteinExistence type="predicted"/>
<sequence>MLVRIAELKRSGLDIEVVPFVKVSPEAIKALQSGDQSLMEQGYADEILSRTNDANRTIVLVGSIHAAKAEGQYPFVTFPPMASLFPDGSISLDFVHDGGTAWTMRDRVGASRPAKPSRVRPSEIGYPRIVFDEDLLPFFDGYLYVGPLTASLPVLMDSEEGE</sequence>
<gene>
    <name evidence="1" type="ORF">ACFONP_13280</name>
</gene>
<dbReference type="Proteomes" id="UP001595607">
    <property type="component" value="Unassembled WGS sequence"/>
</dbReference>
<accession>A0ABV7ME12</accession>
<dbReference type="RefSeq" id="WP_189576488.1">
    <property type="nucleotide sequence ID" value="NZ_BMXU01000002.1"/>
</dbReference>
<organism evidence="1 2">
    <name type="scientific">Parvularcula lutaonensis</name>
    <dbReference type="NCBI Taxonomy" id="491923"/>
    <lineage>
        <taxon>Bacteria</taxon>
        <taxon>Pseudomonadati</taxon>
        <taxon>Pseudomonadota</taxon>
        <taxon>Alphaproteobacteria</taxon>
        <taxon>Parvularculales</taxon>
        <taxon>Parvularculaceae</taxon>
        <taxon>Parvularcula</taxon>
    </lineage>
</organism>
<name>A0ABV7ME12_9PROT</name>
<comment type="caution">
    <text evidence="1">The sequence shown here is derived from an EMBL/GenBank/DDBJ whole genome shotgun (WGS) entry which is preliminary data.</text>
</comment>
<evidence type="ECO:0000313" key="1">
    <source>
        <dbReference type="EMBL" id="MFC3303699.1"/>
    </source>
</evidence>
<evidence type="ECO:0000313" key="2">
    <source>
        <dbReference type="Proteomes" id="UP001595607"/>
    </source>
</evidence>
<keyword evidence="2" id="KW-1185">Reference proteome</keyword>
<dbReference type="EMBL" id="JBHRVA010000003">
    <property type="protein sequence ID" value="MFC3303699.1"/>
    <property type="molecule type" value="Genomic_DNA"/>
</dbReference>
<reference evidence="2" key="1">
    <citation type="journal article" date="2019" name="Int. J. Syst. Evol. Microbiol.">
        <title>The Global Catalogue of Microorganisms (GCM) 10K type strain sequencing project: providing services to taxonomists for standard genome sequencing and annotation.</title>
        <authorList>
            <consortium name="The Broad Institute Genomics Platform"/>
            <consortium name="The Broad Institute Genome Sequencing Center for Infectious Disease"/>
            <person name="Wu L."/>
            <person name="Ma J."/>
        </authorList>
    </citation>
    <scope>NUCLEOTIDE SEQUENCE [LARGE SCALE GENOMIC DNA]</scope>
    <source>
        <strain evidence="2">KCTC 22245</strain>
    </source>
</reference>
<evidence type="ECO:0008006" key="3">
    <source>
        <dbReference type="Google" id="ProtNLM"/>
    </source>
</evidence>